<proteinExistence type="predicted"/>
<dbReference type="Pfam" id="PF00782">
    <property type="entry name" value="DSPc"/>
    <property type="match status" value="1"/>
</dbReference>
<sequence length="185" mass="20479">MATVSFTSQLKTHAWTPLQGALRVMVARSISRTKSSDFPALKKTLDRGMLHTSASNHLDYNAIDDNFFVGTCPKDGGDIDKLSKDDRVTAILNLQHDKDIAKHNVNIASIEAECNKLRIVYLRVPIHDHDTGDLTTNLPRAVGMLDKAISIDNRKVYLHCTAGAGRSPSVAAAYYFWFKGMDVSF</sequence>
<dbReference type="PANTHER" id="PTHR46642">
    <property type="entry name" value="DUAL SPECIFICITY PHOSPHATASE, SUBGROUP, CATALYTIC DOMAIN"/>
    <property type="match status" value="1"/>
</dbReference>
<feature type="domain" description="Tyrosine specific protein phosphatases" evidence="1">
    <location>
        <begin position="136"/>
        <end position="185"/>
    </location>
</feature>
<reference evidence="2" key="1">
    <citation type="submission" date="2024-02" db="EMBL/GenBank/DDBJ databases">
        <authorList>
            <consortium name="ELIXIR-Norway"/>
            <consortium name="Elixir Norway"/>
        </authorList>
    </citation>
    <scope>NUCLEOTIDE SEQUENCE</scope>
</reference>
<dbReference type="InterPro" id="IPR052832">
    <property type="entry name" value="Starch-Glucan_Phosphatase"/>
</dbReference>
<dbReference type="InterPro" id="IPR016130">
    <property type="entry name" value="Tyr_Pase_AS"/>
</dbReference>
<dbReference type="PANTHER" id="PTHR46642:SF3">
    <property type="entry name" value="PHOSPHOGLUCAN PHOSPHATASE DSP4, CHLOROPLASTIC"/>
    <property type="match status" value="1"/>
</dbReference>
<dbReference type="InterPro" id="IPR029021">
    <property type="entry name" value="Prot-tyrosine_phosphatase-like"/>
</dbReference>
<organism evidence="2 3">
    <name type="scientific">Sphagnum jensenii</name>
    <dbReference type="NCBI Taxonomy" id="128206"/>
    <lineage>
        <taxon>Eukaryota</taxon>
        <taxon>Viridiplantae</taxon>
        <taxon>Streptophyta</taxon>
        <taxon>Embryophyta</taxon>
        <taxon>Bryophyta</taxon>
        <taxon>Sphagnophytina</taxon>
        <taxon>Sphagnopsida</taxon>
        <taxon>Sphagnales</taxon>
        <taxon>Sphagnaceae</taxon>
        <taxon>Sphagnum</taxon>
    </lineage>
</organism>
<dbReference type="EMBL" id="OZ020111">
    <property type="protein sequence ID" value="CAK9264169.1"/>
    <property type="molecule type" value="Genomic_DNA"/>
</dbReference>
<dbReference type="Proteomes" id="UP001497444">
    <property type="component" value="Chromosome 16"/>
</dbReference>
<gene>
    <name evidence="2" type="ORF">CSSPJE1EN1_LOCUS9647</name>
</gene>
<evidence type="ECO:0000313" key="2">
    <source>
        <dbReference type="EMBL" id="CAK9264169.1"/>
    </source>
</evidence>
<dbReference type="PROSITE" id="PS00383">
    <property type="entry name" value="TYR_PHOSPHATASE_1"/>
    <property type="match status" value="1"/>
</dbReference>
<name>A0ABP0WBH8_9BRYO</name>
<dbReference type="SUPFAM" id="SSF52799">
    <property type="entry name" value="(Phosphotyrosine protein) phosphatases II"/>
    <property type="match status" value="1"/>
</dbReference>
<protein>
    <recommendedName>
        <fullName evidence="1">Tyrosine specific protein phosphatases domain-containing protein</fullName>
    </recommendedName>
</protein>
<dbReference type="PROSITE" id="PS50056">
    <property type="entry name" value="TYR_PHOSPHATASE_2"/>
    <property type="match status" value="1"/>
</dbReference>
<evidence type="ECO:0000313" key="3">
    <source>
        <dbReference type="Proteomes" id="UP001497444"/>
    </source>
</evidence>
<evidence type="ECO:0000259" key="1">
    <source>
        <dbReference type="PROSITE" id="PS50056"/>
    </source>
</evidence>
<dbReference type="Gene3D" id="3.90.190.10">
    <property type="entry name" value="Protein tyrosine phosphatase superfamily"/>
    <property type="match status" value="1"/>
</dbReference>
<dbReference type="InterPro" id="IPR000387">
    <property type="entry name" value="Tyr_Pase_dom"/>
</dbReference>
<keyword evidence="3" id="KW-1185">Reference proteome</keyword>
<accession>A0ABP0WBH8</accession>
<dbReference type="InterPro" id="IPR000340">
    <property type="entry name" value="Dual-sp_phosphatase_cat-dom"/>
</dbReference>